<proteinExistence type="inferred from homology"/>
<sequence length="196" mass="22809">MKQVDKFFDRQNASLLIMSKRHNKNHKKLGSISERTMRRNNSIQIKRSIYLATDDPNDFTQFPNSHPNYILYGSPGRSHSADLKMRKTYNSWNNAIIDVIALSMTDFLVCTFSSNICRLAYELMQTHHMELGDATQLCHSIDIAFHEEDYSRLKFDVIIPDMKEQLKYGDVLDIFINHRNGSASLKLNQSIKQKYT</sequence>
<dbReference type="Proteomes" id="UP000008854">
    <property type="component" value="Unassembled WGS sequence"/>
</dbReference>
<name>A0A5K4F8Y9_SCHMA</name>
<evidence type="ECO:0000256" key="1">
    <source>
        <dbReference type="ARBA" id="ARBA00022676"/>
    </source>
</evidence>
<dbReference type="Pfam" id="PF19745">
    <property type="entry name" value="FUT8_N_cat"/>
    <property type="match status" value="1"/>
</dbReference>
<dbReference type="InterPro" id="IPR027350">
    <property type="entry name" value="GT23_dom"/>
</dbReference>
<dbReference type="PANTHER" id="PTHR13132">
    <property type="entry name" value="ALPHA- 1,6 -FUCOSYLTRANSFERASE"/>
    <property type="match status" value="1"/>
</dbReference>
<dbReference type="PANTHER" id="PTHR13132:SF29">
    <property type="entry name" value="ALPHA-(1,6)-FUCOSYLTRANSFERASE"/>
    <property type="match status" value="1"/>
</dbReference>
<evidence type="ECO:0000313" key="6">
    <source>
        <dbReference type="WBParaSite" id="Smp_327280.1"/>
    </source>
</evidence>
<accession>A0A5K4F8Y9</accession>
<feature type="domain" description="GT23" evidence="4">
    <location>
        <begin position="1"/>
        <end position="141"/>
    </location>
</feature>
<dbReference type="GO" id="GO:0006487">
    <property type="term" value="P:protein N-linked glycosylation"/>
    <property type="evidence" value="ECO:0007669"/>
    <property type="project" value="TreeGrafter"/>
</dbReference>
<reference evidence="6" key="2">
    <citation type="submission" date="2019-11" db="UniProtKB">
        <authorList>
            <consortium name="WormBaseParasite"/>
        </authorList>
    </citation>
    <scope>IDENTIFICATION</scope>
    <source>
        <strain evidence="6">Puerto Rican</strain>
    </source>
</reference>
<comment type="caution">
    <text evidence="3">Lacks conserved residue(s) required for the propagation of feature annotation.</text>
</comment>
<keyword evidence="1 3" id="KW-0328">Glycosyltransferase</keyword>
<reference evidence="5" key="1">
    <citation type="journal article" date="2012" name="PLoS Negl. Trop. Dis.">
        <title>A systematically improved high quality genome and transcriptome of the human blood fluke Schistosoma mansoni.</title>
        <authorList>
            <person name="Protasio A.V."/>
            <person name="Tsai I.J."/>
            <person name="Babbage A."/>
            <person name="Nichol S."/>
            <person name="Hunt M."/>
            <person name="Aslett M.A."/>
            <person name="De Silva N."/>
            <person name="Velarde G.S."/>
            <person name="Anderson T.J."/>
            <person name="Clark R.C."/>
            <person name="Davidson C."/>
            <person name="Dillon G.P."/>
            <person name="Holroyd N.E."/>
            <person name="LoVerde P.T."/>
            <person name="Lloyd C."/>
            <person name="McQuillan J."/>
            <person name="Oliveira G."/>
            <person name="Otto T.D."/>
            <person name="Parker-Manuel S.J."/>
            <person name="Quail M.A."/>
            <person name="Wilson R.A."/>
            <person name="Zerlotini A."/>
            <person name="Dunne D.W."/>
            <person name="Berriman M."/>
        </authorList>
    </citation>
    <scope>NUCLEOTIDE SEQUENCE [LARGE SCALE GENOMIC DNA]</scope>
    <source>
        <strain evidence="5">Puerto Rican</strain>
    </source>
</reference>
<dbReference type="InParanoid" id="A0A5K4F8Y9"/>
<comment type="similarity">
    <text evidence="3">Belongs to the glycosyltransferase 23 family.</text>
</comment>
<dbReference type="AlphaFoldDB" id="A0A5K4F8Y9"/>
<dbReference type="InterPro" id="IPR045573">
    <property type="entry name" value="Fut8_N_cat"/>
</dbReference>
<dbReference type="GO" id="GO:0046921">
    <property type="term" value="F:alpha-(1-&gt;6)-fucosyltransferase activity"/>
    <property type="evidence" value="ECO:0007669"/>
    <property type="project" value="TreeGrafter"/>
</dbReference>
<evidence type="ECO:0000259" key="4">
    <source>
        <dbReference type="PROSITE" id="PS51659"/>
    </source>
</evidence>
<keyword evidence="5" id="KW-1185">Reference proteome</keyword>
<evidence type="ECO:0000256" key="3">
    <source>
        <dbReference type="PROSITE-ProRule" id="PRU00992"/>
    </source>
</evidence>
<dbReference type="Gene3D" id="3.40.50.11350">
    <property type="match status" value="1"/>
</dbReference>
<evidence type="ECO:0000256" key="2">
    <source>
        <dbReference type="ARBA" id="ARBA00022679"/>
    </source>
</evidence>
<keyword evidence="2 3" id="KW-0808">Transferase</keyword>
<evidence type="ECO:0000313" key="5">
    <source>
        <dbReference type="Proteomes" id="UP000008854"/>
    </source>
</evidence>
<protein>
    <submittedName>
        <fullName evidence="6">GT23 domain-containing protein</fullName>
    </submittedName>
</protein>
<dbReference type="WBParaSite" id="Smp_327280.1">
    <property type="protein sequence ID" value="Smp_327280.1"/>
    <property type="gene ID" value="Smp_327280"/>
</dbReference>
<dbReference type="PROSITE" id="PS51659">
    <property type="entry name" value="GT23"/>
    <property type="match status" value="1"/>
</dbReference>
<organism evidence="5 6">
    <name type="scientific">Schistosoma mansoni</name>
    <name type="common">Blood fluke</name>
    <dbReference type="NCBI Taxonomy" id="6183"/>
    <lineage>
        <taxon>Eukaryota</taxon>
        <taxon>Metazoa</taxon>
        <taxon>Spiralia</taxon>
        <taxon>Lophotrochozoa</taxon>
        <taxon>Platyhelminthes</taxon>
        <taxon>Trematoda</taxon>
        <taxon>Digenea</taxon>
        <taxon>Strigeidida</taxon>
        <taxon>Schistosomatoidea</taxon>
        <taxon>Schistosomatidae</taxon>
        <taxon>Schistosoma</taxon>
    </lineage>
</organism>